<dbReference type="EMBL" id="LCLJ01000027">
    <property type="protein sequence ID" value="KKU14364.1"/>
    <property type="molecule type" value="Genomic_DNA"/>
</dbReference>
<name>A0A0G1N1I6_9BACT</name>
<reference evidence="1 2" key="1">
    <citation type="journal article" date="2015" name="Nature">
        <title>rRNA introns, odd ribosomes, and small enigmatic genomes across a large radiation of phyla.</title>
        <authorList>
            <person name="Brown C.T."/>
            <person name="Hug L.A."/>
            <person name="Thomas B.C."/>
            <person name="Sharon I."/>
            <person name="Castelle C.J."/>
            <person name="Singh A."/>
            <person name="Wilkins M.J."/>
            <person name="Williams K.H."/>
            <person name="Banfield J.F."/>
        </authorList>
    </citation>
    <scope>NUCLEOTIDE SEQUENCE [LARGE SCALE GENOMIC DNA]</scope>
</reference>
<dbReference type="Proteomes" id="UP000034727">
    <property type="component" value="Unassembled WGS sequence"/>
</dbReference>
<dbReference type="AlphaFoldDB" id="A0A0G1N1I6"/>
<evidence type="ECO:0000313" key="1">
    <source>
        <dbReference type="EMBL" id="KKU14364.1"/>
    </source>
</evidence>
<accession>A0A0G1N1I6</accession>
<protein>
    <submittedName>
        <fullName evidence="1">Glycoprotein gp2</fullName>
    </submittedName>
</protein>
<organism evidence="1 2">
    <name type="scientific">Candidatus Jorgensenbacteria bacterium GW2011_GWA2_45_9</name>
    <dbReference type="NCBI Taxonomy" id="1618663"/>
    <lineage>
        <taxon>Bacteria</taxon>
        <taxon>Candidatus Joergenseniibacteriota</taxon>
    </lineage>
</organism>
<sequence length="354" mass="38466">DILFMMSIVSSSHSLVLDESRAPLIINPFYPTHIETKKGDQYFVVGFNKADYTPYYKKLLTHDEFTYLQKNIILFACSKNIQRVKHFANIMSMTKKDSIHGFKHYNMNIYVTNEELNDVEDEHSYSKVEKGLKSFQIPQGRMETGITVSDTNAPSNYMLFTVAAPVITNTYSGSTTKSGQSGDEVARFTISNPGTRDLSLSSTTITISLTPNGATSTVDTWRIYESGDLSNALDTDATSLASASATSTTITFDSFTTAQTVTAGGSKTYVIKANTASIKTITSTYTGDVKLSVKLDGSTGYLSTDVASSPSGEELLWNDGVVLYSYSTTGAYAATYSNLLGSDSGEVLGPTLTY</sequence>
<evidence type="ECO:0000313" key="2">
    <source>
        <dbReference type="Proteomes" id="UP000034727"/>
    </source>
</evidence>
<comment type="caution">
    <text evidence="1">The sequence shown here is derived from an EMBL/GenBank/DDBJ whole genome shotgun (WGS) entry which is preliminary data.</text>
</comment>
<feature type="non-terminal residue" evidence="1">
    <location>
        <position position="1"/>
    </location>
</feature>
<proteinExistence type="predicted"/>
<gene>
    <name evidence="1" type="ORF">UX22_C0027G0001</name>
</gene>